<dbReference type="Proteomes" id="UP001595993">
    <property type="component" value="Unassembled WGS sequence"/>
</dbReference>
<dbReference type="RefSeq" id="WP_381194898.1">
    <property type="nucleotide sequence ID" value="NZ_JBHSFE010000011.1"/>
</dbReference>
<gene>
    <name evidence="2" type="ORF">ACFO9E_13615</name>
</gene>
<feature type="transmembrane region" description="Helical" evidence="1">
    <location>
        <begin position="70"/>
        <end position="92"/>
    </location>
</feature>
<keyword evidence="1" id="KW-0472">Membrane</keyword>
<feature type="transmembrane region" description="Helical" evidence="1">
    <location>
        <begin position="20"/>
        <end position="40"/>
    </location>
</feature>
<evidence type="ECO:0000256" key="1">
    <source>
        <dbReference type="SAM" id="Phobius"/>
    </source>
</evidence>
<keyword evidence="1" id="KW-0812">Transmembrane</keyword>
<comment type="caution">
    <text evidence="2">The sequence shown here is derived from an EMBL/GenBank/DDBJ whole genome shotgun (WGS) entry which is preliminary data.</text>
</comment>
<sequence>MASQSPEPAPHVEPAPHRDLWPGIAGLAAAALLITGHVLWMRTPDLEGSGAITRVVLFYVKDSNQHLAEAATLILLAAGMLFLFFLVAVARLAGNRSHLVLVGGTVFAVFLMVAAITGNIFAVTADHSEVFPVIPVTSLAAILLLYVAYGAIIAAMAGAAVMLFALWRAAQDTPSVPAWLGWAGFVVAVLSLAGPLTAWFTPLLLALWMLGAGVLLILNARAREGEGRPT</sequence>
<name>A0ABV9G5N6_9ACTN</name>
<feature type="transmembrane region" description="Helical" evidence="1">
    <location>
        <begin position="99"/>
        <end position="121"/>
    </location>
</feature>
<evidence type="ECO:0000313" key="2">
    <source>
        <dbReference type="EMBL" id="MFC4608848.1"/>
    </source>
</evidence>
<proteinExistence type="predicted"/>
<feature type="transmembrane region" description="Helical" evidence="1">
    <location>
        <begin position="141"/>
        <end position="164"/>
    </location>
</feature>
<protein>
    <recommendedName>
        <fullName evidence="4">DUF4386 family protein</fullName>
    </recommendedName>
</protein>
<reference evidence="3" key="1">
    <citation type="journal article" date="2019" name="Int. J. Syst. Evol. Microbiol.">
        <title>The Global Catalogue of Microorganisms (GCM) 10K type strain sequencing project: providing services to taxonomists for standard genome sequencing and annotation.</title>
        <authorList>
            <consortium name="The Broad Institute Genomics Platform"/>
            <consortium name="The Broad Institute Genome Sequencing Center for Infectious Disease"/>
            <person name="Wu L."/>
            <person name="Ma J."/>
        </authorList>
    </citation>
    <scope>NUCLEOTIDE SEQUENCE [LARGE SCALE GENOMIC DNA]</scope>
    <source>
        <strain evidence="3">CGMCC 4.7139</strain>
    </source>
</reference>
<feature type="transmembrane region" description="Helical" evidence="1">
    <location>
        <begin position="199"/>
        <end position="218"/>
    </location>
</feature>
<feature type="transmembrane region" description="Helical" evidence="1">
    <location>
        <begin position="176"/>
        <end position="193"/>
    </location>
</feature>
<accession>A0ABV9G5N6</accession>
<dbReference type="EMBL" id="JBHSFE010000011">
    <property type="protein sequence ID" value="MFC4608848.1"/>
    <property type="molecule type" value="Genomic_DNA"/>
</dbReference>
<keyword evidence="1" id="KW-1133">Transmembrane helix</keyword>
<evidence type="ECO:0008006" key="4">
    <source>
        <dbReference type="Google" id="ProtNLM"/>
    </source>
</evidence>
<keyword evidence="3" id="KW-1185">Reference proteome</keyword>
<evidence type="ECO:0000313" key="3">
    <source>
        <dbReference type="Proteomes" id="UP001595993"/>
    </source>
</evidence>
<organism evidence="2 3">
    <name type="scientific">Streptomyces maoxianensis</name>
    <dbReference type="NCBI Taxonomy" id="1459942"/>
    <lineage>
        <taxon>Bacteria</taxon>
        <taxon>Bacillati</taxon>
        <taxon>Actinomycetota</taxon>
        <taxon>Actinomycetes</taxon>
        <taxon>Kitasatosporales</taxon>
        <taxon>Streptomycetaceae</taxon>
        <taxon>Streptomyces</taxon>
    </lineage>
</organism>